<evidence type="ECO:0000256" key="2">
    <source>
        <dbReference type="SAM" id="Phobius"/>
    </source>
</evidence>
<feature type="transmembrane region" description="Helical" evidence="2">
    <location>
        <begin position="28"/>
        <end position="47"/>
    </location>
</feature>
<protein>
    <submittedName>
        <fullName evidence="3">Uncharacterized protein</fullName>
    </submittedName>
</protein>
<evidence type="ECO:0000256" key="1">
    <source>
        <dbReference type="SAM" id="MobiDB-lite"/>
    </source>
</evidence>
<feature type="transmembrane region" description="Helical" evidence="2">
    <location>
        <begin position="135"/>
        <end position="154"/>
    </location>
</feature>
<keyword evidence="4" id="KW-1185">Reference proteome</keyword>
<sequence length="244" mass="24654">MLGTGTAGDTLGQEITKAGYADRSAGMWLMRAAGAGALYSLFLELSGNAGFRPPWETLDLTWIPAGPYLQLLVPAGLILGAYLMTARVETKLGIRQQRGALAVLVFAALFLPLGGVFAATYGVSLLALSVRTRETLTVVTGVMALVAWIAVSFLSSPVPGDHEPDLFSNLSGPGVLALMAATLFIAASKVNPGRWQDAVGLEAGGMAQEPGPVAGPGAGPGAGSGAGGGDWNRGGSGSGTGEGR</sequence>
<keyword evidence="2" id="KW-1133">Transmembrane helix</keyword>
<proteinExistence type="predicted"/>
<dbReference type="RefSeq" id="WP_191748646.1">
    <property type="nucleotide sequence ID" value="NZ_JACSQC010000007.1"/>
</dbReference>
<dbReference type="Proteomes" id="UP000652763">
    <property type="component" value="Unassembled WGS sequence"/>
</dbReference>
<evidence type="ECO:0000313" key="3">
    <source>
        <dbReference type="EMBL" id="MBD8045085.1"/>
    </source>
</evidence>
<organism evidence="3 4">
    <name type="scientific">Arthrobacter pullicola</name>
    <dbReference type="NCBI Taxonomy" id="2762224"/>
    <lineage>
        <taxon>Bacteria</taxon>
        <taxon>Bacillati</taxon>
        <taxon>Actinomycetota</taxon>
        <taxon>Actinomycetes</taxon>
        <taxon>Micrococcales</taxon>
        <taxon>Micrococcaceae</taxon>
        <taxon>Arthrobacter</taxon>
    </lineage>
</organism>
<reference evidence="3 4" key="1">
    <citation type="submission" date="2020-08" db="EMBL/GenBank/DDBJ databases">
        <title>A Genomic Blueprint of the Chicken Gut Microbiome.</title>
        <authorList>
            <person name="Gilroy R."/>
            <person name="Ravi A."/>
            <person name="Getino M."/>
            <person name="Pursley I."/>
            <person name="Horton D.L."/>
            <person name="Alikhan N.-F."/>
            <person name="Baker D."/>
            <person name="Gharbi K."/>
            <person name="Hall N."/>
            <person name="Watson M."/>
            <person name="Adriaenssens E.M."/>
            <person name="Foster-Nyarko E."/>
            <person name="Jarju S."/>
            <person name="Secka A."/>
            <person name="Antonio M."/>
            <person name="Oren A."/>
            <person name="Chaudhuri R."/>
            <person name="La Ragione R.M."/>
            <person name="Hildebrand F."/>
            <person name="Pallen M.J."/>
        </authorList>
    </citation>
    <scope>NUCLEOTIDE SEQUENCE [LARGE SCALE GENOMIC DNA]</scope>
    <source>
        <strain evidence="3 4">Sa2BUA2</strain>
    </source>
</reference>
<evidence type="ECO:0000313" key="4">
    <source>
        <dbReference type="Proteomes" id="UP000652763"/>
    </source>
</evidence>
<keyword evidence="2" id="KW-0812">Transmembrane</keyword>
<dbReference type="EMBL" id="JACSQC010000007">
    <property type="protein sequence ID" value="MBD8045085.1"/>
    <property type="molecule type" value="Genomic_DNA"/>
</dbReference>
<feature type="transmembrane region" description="Helical" evidence="2">
    <location>
        <begin position="100"/>
        <end position="123"/>
    </location>
</feature>
<feature type="transmembrane region" description="Helical" evidence="2">
    <location>
        <begin position="166"/>
        <end position="187"/>
    </location>
</feature>
<gene>
    <name evidence="3" type="ORF">H9638_14830</name>
</gene>
<feature type="transmembrane region" description="Helical" evidence="2">
    <location>
        <begin position="67"/>
        <end position="88"/>
    </location>
</feature>
<feature type="region of interest" description="Disordered" evidence="1">
    <location>
        <begin position="206"/>
        <end position="244"/>
    </location>
</feature>
<accession>A0ABR8YLG8</accession>
<keyword evidence="2" id="KW-0472">Membrane</keyword>
<feature type="compositionally biased region" description="Gly residues" evidence="1">
    <location>
        <begin position="214"/>
        <end position="244"/>
    </location>
</feature>
<comment type="caution">
    <text evidence="3">The sequence shown here is derived from an EMBL/GenBank/DDBJ whole genome shotgun (WGS) entry which is preliminary data.</text>
</comment>
<name>A0ABR8YLG8_9MICC</name>